<reference evidence="1" key="1">
    <citation type="submission" date="2023-06" db="EMBL/GenBank/DDBJ databases">
        <authorList>
            <person name="Kurt Z."/>
        </authorList>
    </citation>
    <scope>NUCLEOTIDE SEQUENCE</scope>
</reference>
<dbReference type="AlphaFoldDB" id="A0AA86PYL4"/>
<sequence length="506" mass="55179">MSVKGYQVFGNYISSQSVALLAQIVITSNVSINSVIISTDVFTVGNTSSFMFSIISHSCLKIQSISISIGTMQYPNILSNIDSSNITFLQFGGLASFLNASNTQIIGVSIIQNDMWQTQYILASGYLIGSINSNTSLTQIQQVCVQYSIDSLSSNFSQYGAIGVVNGKFSMFNVNIFQQTNNGMFSEFGTIGITQTPCNIQLYQFTIQFIMNMNLGINVSSLIGSQLASEWYVRNININNSYIVGVRAGLVSGQTCNKGQLYNITIISSNVYSNATTYHSFAAAVIGFVQPYSQIQYKYIQVASTNINITSIVNWNCHAGTIIGELQPFAIVNISNIIIYNTSVSTNTNKTEPYAGGFVGKQLINTSISIDESQISYSNISAQQNYNDISFAGSYIGYSYASVHLVNISCVSVNIQCKAENQSWAGGIIGQMILTNVTVFAAKNITIQNINVQSSAQYFYAKLMVNFVEYGTYQITNSSTSGQNIINDIQVNNCLDIININTENGC</sequence>
<evidence type="ECO:0000313" key="1">
    <source>
        <dbReference type="EMBL" id="CAI9947256.1"/>
    </source>
</evidence>
<dbReference type="Proteomes" id="UP001642409">
    <property type="component" value="Unassembled WGS sequence"/>
</dbReference>
<gene>
    <name evidence="1" type="ORF">HINF_LOCUS34901</name>
    <name evidence="2" type="ORF">HINF_LOCUS51022</name>
</gene>
<name>A0AA86PYL4_9EUKA</name>
<accession>A0AA86PYL4</accession>
<reference evidence="2 3" key="2">
    <citation type="submission" date="2024-07" db="EMBL/GenBank/DDBJ databases">
        <authorList>
            <person name="Akdeniz Z."/>
        </authorList>
    </citation>
    <scope>NUCLEOTIDE SEQUENCE [LARGE SCALE GENOMIC DNA]</scope>
</reference>
<evidence type="ECO:0000313" key="2">
    <source>
        <dbReference type="EMBL" id="CAL6063746.1"/>
    </source>
</evidence>
<comment type="caution">
    <text evidence="1">The sequence shown here is derived from an EMBL/GenBank/DDBJ whole genome shotgun (WGS) entry which is preliminary data.</text>
</comment>
<protein>
    <submittedName>
        <fullName evidence="2">Hypothetical_protein</fullName>
    </submittedName>
</protein>
<organism evidence="1">
    <name type="scientific">Hexamita inflata</name>
    <dbReference type="NCBI Taxonomy" id="28002"/>
    <lineage>
        <taxon>Eukaryota</taxon>
        <taxon>Metamonada</taxon>
        <taxon>Diplomonadida</taxon>
        <taxon>Hexamitidae</taxon>
        <taxon>Hexamitinae</taxon>
        <taxon>Hexamita</taxon>
    </lineage>
</organism>
<keyword evidence="3" id="KW-1185">Reference proteome</keyword>
<dbReference type="EMBL" id="CATOUU010000774">
    <property type="protein sequence ID" value="CAI9947256.1"/>
    <property type="molecule type" value="Genomic_DNA"/>
</dbReference>
<proteinExistence type="predicted"/>
<evidence type="ECO:0000313" key="3">
    <source>
        <dbReference type="Proteomes" id="UP001642409"/>
    </source>
</evidence>
<dbReference type="EMBL" id="CAXDID020000247">
    <property type="protein sequence ID" value="CAL6063746.1"/>
    <property type="molecule type" value="Genomic_DNA"/>
</dbReference>